<evidence type="ECO:0000313" key="9">
    <source>
        <dbReference type="Proteomes" id="UP001163046"/>
    </source>
</evidence>
<dbReference type="InterPro" id="IPR040016">
    <property type="entry name" value="XPO6"/>
</dbReference>
<accession>A0A9W9YQ27</accession>
<reference evidence="8" key="1">
    <citation type="submission" date="2023-01" db="EMBL/GenBank/DDBJ databases">
        <title>Genome assembly of the deep-sea coral Lophelia pertusa.</title>
        <authorList>
            <person name="Herrera S."/>
            <person name="Cordes E."/>
        </authorList>
    </citation>
    <scope>NUCLEOTIDE SEQUENCE</scope>
    <source>
        <strain evidence="8">USNM1676648</strain>
        <tissue evidence="8">Polyp</tissue>
    </source>
</reference>
<keyword evidence="5" id="KW-0963">Cytoplasm</keyword>
<evidence type="ECO:0000313" key="8">
    <source>
        <dbReference type="EMBL" id="KAJ7362100.1"/>
    </source>
</evidence>
<evidence type="ECO:0000256" key="6">
    <source>
        <dbReference type="ARBA" id="ARBA00022927"/>
    </source>
</evidence>
<dbReference type="GO" id="GO:0005634">
    <property type="term" value="C:nucleus"/>
    <property type="evidence" value="ECO:0007669"/>
    <property type="project" value="UniProtKB-SubCell"/>
</dbReference>
<comment type="similarity">
    <text evidence="3">Belongs to the exportin family.</text>
</comment>
<evidence type="ECO:0000256" key="7">
    <source>
        <dbReference type="ARBA" id="ARBA00023242"/>
    </source>
</evidence>
<keyword evidence="4" id="KW-0813">Transport</keyword>
<keyword evidence="7" id="KW-0539">Nucleus</keyword>
<dbReference type="AlphaFoldDB" id="A0A9W9YQ27"/>
<gene>
    <name evidence="8" type="primary">XPO6_1</name>
    <name evidence="8" type="ORF">OS493_013191</name>
</gene>
<sequence length="162" mass="19171">MLWVMQSLVSQQCRVSMNCLSKNCVPVEFEEFLLNCFNRHFSCLQRITKDTGPQAVENLLTEQDEKLFCNFTEFLRLFKIQFRHNHTQLEELDDIILDDDCETEWQAFQRNCLEIVAKFSQNCCLERLSPYCSLCSVSIVMCTLVSRVCEKIWSWSAPQYQR</sequence>
<protein>
    <submittedName>
        <fullName evidence="8">Exportin-6</fullName>
    </submittedName>
</protein>
<dbReference type="GO" id="GO:0006611">
    <property type="term" value="P:protein export from nucleus"/>
    <property type="evidence" value="ECO:0007669"/>
    <property type="project" value="InterPro"/>
</dbReference>
<proteinExistence type="inferred from homology"/>
<dbReference type="GO" id="GO:0005049">
    <property type="term" value="F:nuclear export signal receptor activity"/>
    <property type="evidence" value="ECO:0007669"/>
    <property type="project" value="InterPro"/>
</dbReference>
<evidence type="ECO:0000256" key="5">
    <source>
        <dbReference type="ARBA" id="ARBA00022490"/>
    </source>
</evidence>
<comment type="subcellular location">
    <subcellularLocation>
        <location evidence="2">Cytoplasm</location>
    </subcellularLocation>
    <subcellularLocation>
        <location evidence="1">Nucleus</location>
    </subcellularLocation>
</comment>
<name>A0A9W9YQ27_9CNID</name>
<dbReference type="EMBL" id="MU827307">
    <property type="protein sequence ID" value="KAJ7362100.1"/>
    <property type="molecule type" value="Genomic_DNA"/>
</dbReference>
<dbReference type="Proteomes" id="UP001163046">
    <property type="component" value="Unassembled WGS sequence"/>
</dbReference>
<evidence type="ECO:0000256" key="4">
    <source>
        <dbReference type="ARBA" id="ARBA00022448"/>
    </source>
</evidence>
<dbReference type="GO" id="GO:0005737">
    <property type="term" value="C:cytoplasm"/>
    <property type="evidence" value="ECO:0007669"/>
    <property type="project" value="UniProtKB-SubCell"/>
</dbReference>
<dbReference type="PANTHER" id="PTHR21452:SF4">
    <property type="entry name" value="EXPORTIN-6"/>
    <property type="match status" value="1"/>
</dbReference>
<dbReference type="OrthoDB" id="10261013at2759"/>
<evidence type="ECO:0000256" key="3">
    <source>
        <dbReference type="ARBA" id="ARBA00009466"/>
    </source>
</evidence>
<evidence type="ECO:0000256" key="2">
    <source>
        <dbReference type="ARBA" id="ARBA00004496"/>
    </source>
</evidence>
<organism evidence="8 9">
    <name type="scientific">Desmophyllum pertusum</name>
    <dbReference type="NCBI Taxonomy" id="174260"/>
    <lineage>
        <taxon>Eukaryota</taxon>
        <taxon>Metazoa</taxon>
        <taxon>Cnidaria</taxon>
        <taxon>Anthozoa</taxon>
        <taxon>Hexacorallia</taxon>
        <taxon>Scleractinia</taxon>
        <taxon>Caryophylliina</taxon>
        <taxon>Caryophylliidae</taxon>
        <taxon>Desmophyllum</taxon>
    </lineage>
</organism>
<dbReference type="PANTHER" id="PTHR21452">
    <property type="entry name" value="EXPORTIN-6"/>
    <property type="match status" value="1"/>
</dbReference>
<keyword evidence="9" id="KW-1185">Reference proteome</keyword>
<comment type="caution">
    <text evidence="8">The sequence shown here is derived from an EMBL/GenBank/DDBJ whole genome shotgun (WGS) entry which is preliminary data.</text>
</comment>
<keyword evidence="6" id="KW-0653">Protein transport</keyword>
<evidence type="ECO:0000256" key="1">
    <source>
        <dbReference type="ARBA" id="ARBA00004123"/>
    </source>
</evidence>